<organism evidence="1 2">
    <name type="scientific">Trichothecium roseum</name>
    <dbReference type="NCBI Taxonomy" id="47278"/>
    <lineage>
        <taxon>Eukaryota</taxon>
        <taxon>Fungi</taxon>
        <taxon>Dikarya</taxon>
        <taxon>Ascomycota</taxon>
        <taxon>Pezizomycotina</taxon>
        <taxon>Sordariomycetes</taxon>
        <taxon>Hypocreomycetidae</taxon>
        <taxon>Hypocreales</taxon>
        <taxon>Hypocreales incertae sedis</taxon>
        <taxon>Trichothecium</taxon>
    </lineage>
</organism>
<keyword evidence="2" id="KW-1185">Reference proteome</keyword>
<accession>A0ACC0V3B9</accession>
<dbReference type="EMBL" id="CM047943">
    <property type="protein sequence ID" value="KAI9900641.1"/>
    <property type="molecule type" value="Genomic_DNA"/>
</dbReference>
<name>A0ACC0V3B9_9HYPO</name>
<evidence type="ECO:0000313" key="2">
    <source>
        <dbReference type="Proteomes" id="UP001163324"/>
    </source>
</evidence>
<gene>
    <name evidence="1" type="ORF">N3K66_004903</name>
</gene>
<proteinExistence type="predicted"/>
<sequence length="369" mass="40484">MRQPVFFLACPLQRVTAITTAIATPTLRPLLQSLQTSSAPTINRNRAPSYPSTTAPHRIIHNHSIHRIHASDLPAAAAAPPPPTRAEPPRTKMPPKVNLEPLLSRHNNPKDIAEIERKVFDILQPAVSGSGSARAADVAADIDELYSSGYAGDRAEDFLYTLWNFYIEAAKEVPVGSGDAALAVLADVVAELVAIEREDVEIWGKKSSIWKDLPMLGPCMRDAWNFEPKFDESKEDDKKVSQWISLNSIAARLLGAGTQSWTNFAIWSLRETLEIPSSNEAARDAGLGVAAQWFTHAGKRLRSETAEARELSEQDKRSLAPGKLFSEGQSGLSEERWAFWRNRIEELSEEAGQSGKTAAETAINALDSL</sequence>
<evidence type="ECO:0000313" key="1">
    <source>
        <dbReference type="EMBL" id="KAI9900641.1"/>
    </source>
</evidence>
<comment type="caution">
    <text evidence="1">The sequence shown here is derived from an EMBL/GenBank/DDBJ whole genome shotgun (WGS) entry which is preliminary data.</text>
</comment>
<protein>
    <submittedName>
        <fullName evidence="1">Uncharacterized protein</fullName>
    </submittedName>
</protein>
<dbReference type="Proteomes" id="UP001163324">
    <property type="component" value="Chromosome 4"/>
</dbReference>
<reference evidence="1" key="1">
    <citation type="submission" date="2022-10" db="EMBL/GenBank/DDBJ databases">
        <title>Complete Genome of Trichothecium roseum strain YXFP-22015, a Plant Pathogen Isolated from Citrus.</title>
        <authorList>
            <person name="Wang Y."/>
            <person name="Zhu L."/>
        </authorList>
    </citation>
    <scope>NUCLEOTIDE SEQUENCE</scope>
    <source>
        <strain evidence="1">YXFP-22015</strain>
    </source>
</reference>